<dbReference type="OrthoDB" id="3687522at2"/>
<organism evidence="2 3">
    <name type="scientific">Mycolicibacterium bacteremicum</name>
    <name type="common">Mycobacterium bacteremicum</name>
    <dbReference type="NCBI Taxonomy" id="564198"/>
    <lineage>
        <taxon>Bacteria</taxon>
        <taxon>Bacillati</taxon>
        <taxon>Actinomycetota</taxon>
        <taxon>Actinomycetes</taxon>
        <taxon>Mycobacteriales</taxon>
        <taxon>Mycobacteriaceae</taxon>
        <taxon>Mycolicibacterium</taxon>
    </lineage>
</organism>
<gene>
    <name evidence="2" type="ORF">BST17_25630</name>
</gene>
<comment type="caution">
    <text evidence="2">The sequence shown here is derived from an EMBL/GenBank/DDBJ whole genome shotgun (WGS) entry which is preliminary data.</text>
</comment>
<feature type="compositionally biased region" description="Low complexity" evidence="1">
    <location>
        <begin position="167"/>
        <end position="197"/>
    </location>
</feature>
<name>A0A1W9YPN6_MYCBA</name>
<dbReference type="STRING" id="564198.BST17_25630"/>
<sequence length="293" mass="31254">MRIFATALLAVLIVPVSGCDELSDLSLPWESGDPQTLEAATAVAQEWSDRRQAGDYAGVWLMFTEQIRDGISQNDYVVLSETCQSSIQMMPVTVSGVRMEGSNRAVVRLKALGFLVQFDMAYEDGKWAVPPDPEFAAELGKPVSQIIAGRKAERRCGDSDLASRLDTQTPTAAPAIPTTTTSRPTATATATPKQRAANARTVDEFLTAVPEAAERPILSGLRDQGFGYLDYELVSVAWDRTCSTFGSANGASNKAIADAKDALIGMRFTPAESDAILGIALELNGSAGIESCP</sequence>
<dbReference type="EMBL" id="MVHJ01000036">
    <property type="protein sequence ID" value="ORA01994.1"/>
    <property type="molecule type" value="Genomic_DNA"/>
</dbReference>
<evidence type="ECO:0000256" key="1">
    <source>
        <dbReference type="SAM" id="MobiDB-lite"/>
    </source>
</evidence>
<accession>A0A1W9YPN6</accession>
<reference evidence="2 3" key="1">
    <citation type="submission" date="2017-02" db="EMBL/GenBank/DDBJ databases">
        <title>The new phylogeny of genus Mycobacterium.</title>
        <authorList>
            <person name="Tortoli E."/>
            <person name="Trovato A."/>
            <person name="Cirillo D.M."/>
        </authorList>
    </citation>
    <scope>NUCLEOTIDE SEQUENCE [LARGE SCALE GENOMIC DNA]</scope>
    <source>
        <strain evidence="2 3">DSM 45578</strain>
    </source>
</reference>
<dbReference type="AlphaFoldDB" id="A0A1W9YPN6"/>
<dbReference type="Proteomes" id="UP000192366">
    <property type="component" value="Unassembled WGS sequence"/>
</dbReference>
<evidence type="ECO:0000313" key="2">
    <source>
        <dbReference type="EMBL" id="ORA01994.1"/>
    </source>
</evidence>
<proteinExistence type="predicted"/>
<evidence type="ECO:0000313" key="3">
    <source>
        <dbReference type="Proteomes" id="UP000192366"/>
    </source>
</evidence>
<protein>
    <submittedName>
        <fullName evidence="2">Uncharacterized protein</fullName>
    </submittedName>
</protein>
<dbReference type="RefSeq" id="WP_083061721.1">
    <property type="nucleotide sequence ID" value="NZ_JACKVM010000005.1"/>
</dbReference>
<keyword evidence="3" id="KW-1185">Reference proteome</keyword>
<feature type="region of interest" description="Disordered" evidence="1">
    <location>
        <begin position="158"/>
        <end position="197"/>
    </location>
</feature>